<organism evidence="3 4">
    <name type="scientific">Pannonibacter tanglangensis</name>
    <dbReference type="NCBI Taxonomy" id="2750084"/>
    <lineage>
        <taxon>Bacteria</taxon>
        <taxon>Pseudomonadati</taxon>
        <taxon>Pseudomonadota</taxon>
        <taxon>Alphaproteobacteria</taxon>
        <taxon>Hyphomicrobiales</taxon>
        <taxon>Stappiaceae</taxon>
        <taxon>Pannonibacter</taxon>
    </lineage>
</organism>
<dbReference type="AlphaFoldDB" id="A0A7X5F3A3"/>
<dbReference type="SMART" id="SM00267">
    <property type="entry name" value="GGDEF"/>
    <property type="match status" value="1"/>
</dbReference>
<dbReference type="EC" id="2.7.7.65" evidence="1"/>
<comment type="catalytic activity">
    <reaction evidence="2">
        <text>2 GTP = 3',3'-c-di-GMP + 2 diphosphate</text>
        <dbReference type="Rhea" id="RHEA:24898"/>
        <dbReference type="ChEBI" id="CHEBI:33019"/>
        <dbReference type="ChEBI" id="CHEBI:37565"/>
        <dbReference type="ChEBI" id="CHEBI:58805"/>
        <dbReference type="EC" id="2.7.7.65"/>
    </reaction>
</comment>
<evidence type="ECO:0000313" key="4">
    <source>
        <dbReference type="Proteomes" id="UP000586722"/>
    </source>
</evidence>
<name>A0A7X5F3A3_9HYPH</name>
<dbReference type="Proteomes" id="UP000586722">
    <property type="component" value="Unassembled WGS sequence"/>
</dbReference>
<sequence length="415" mass="45754">MRLDVVTLNAALTVMQMVGAGMLFFVWRFSMHKSGSQKDSIRLWSMALLMVGFGMLLLSLRGQIPDAISIVVGNGLVLGGMGMRIAAISTFWRISRYNLAAFLPTAVWLLLCLYPPFYESYLARSLYQHLALTATSATAIYLSVTLNTDGIRAARWLSWVMTLELLAQSALFIGVYASGMTRFEQALSSQIFAGYILWMIMAVMATIICAFAMVIEREERYLRDQARRDPLTGLANRRDFFESVRRWIETAGPERSYAVALFDLDEFKSVNDRYGHAMGDEMLLTFAACCNQLRGADDIVGRLGGEEFVVFLPDSEDICAFEFADRLRQRFAAEVRAKTGGILITTTSAGIHAGSTSGQSLDAVMAHADEALYAAKRSGRNRVMRAPAAEPDLAVQASHPRAGGALRSALVMRGV</sequence>
<gene>
    <name evidence="3" type="ORF">GWI72_11960</name>
</gene>
<dbReference type="CDD" id="cd01949">
    <property type="entry name" value="GGDEF"/>
    <property type="match status" value="1"/>
</dbReference>
<evidence type="ECO:0000256" key="1">
    <source>
        <dbReference type="ARBA" id="ARBA00012528"/>
    </source>
</evidence>
<dbReference type="InterPro" id="IPR050469">
    <property type="entry name" value="Diguanylate_Cyclase"/>
</dbReference>
<keyword evidence="4" id="KW-1185">Reference proteome</keyword>
<accession>A0A7X5F3A3</accession>
<dbReference type="InterPro" id="IPR000160">
    <property type="entry name" value="GGDEF_dom"/>
</dbReference>
<proteinExistence type="predicted"/>
<dbReference type="InterPro" id="IPR043128">
    <property type="entry name" value="Rev_trsase/Diguanyl_cyclase"/>
</dbReference>
<dbReference type="FunFam" id="3.30.70.270:FF:000001">
    <property type="entry name" value="Diguanylate cyclase domain protein"/>
    <property type="match status" value="1"/>
</dbReference>
<comment type="caution">
    <text evidence="3">The sequence shown here is derived from an EMBL/GenBank/DDBJ whole genome shotgun (WGS) entry which is preliminary data.</text>
</comment>
<dbReference type="PROSITE" id="PS50887">
    <property type="entry name" value="GGDEF"/>
    <property type="match status" value="1"/>
</dbReference>
<dbReference type="Gene3D" id="3.30.70.270">
    <property type="match status" value="1"/>
</dbReference>
<dbReference type="SUPFAM" id="SSF55073">
    <property type="entry name" value="Nucleotide cyclase"/>
    <property type="match status" value="1"/>
</dbReference>
<dbReference type="RefSeq" id="WP_161676433.1">
    <property type="nucleotide sequence ID" value="NZ_JAABLP010000003.1"/>
</dbReference>
<dbReference type="GO" id="GO:0052621">
    <property type="term" value="F:diguanylate cyclase activity"/>
    <property type="evidence" value="ECO:0007669"/>
    <property type="project" value="UniProtKB-EC"/>
</dbReference>
<evidence type="ECO:0000256" key="2">
    <source>
        <dbReference type="ARBA" id="ARBA00034247"/>
    </source>
</evidence>
<dbReference type="PANTHER" id="PTHR45138">
    <property type="entry name" value="REGULATORY COMPONENTS OF SENSORY TRANSDUCTION SYSTEM"/>
    <property type="match status" value="1"/>
</dbReference>
<dbReference type="Pfam" id="PF00990">
    <property type="entry name" value="GGDEF"/>
    <property type="match status" value="1"/>
</dbReference>
<reference evidence="4" key="1">
    <citation type="submission" date="2020-01" db="EMBL/GenBank/DDBJ databases">
        <authorList>
            <person name="Fang Y."/>
            <person name="Sun R."/>
            <person name="Nie L."/>
            <person name="He J."/>
            <person name="Hao L."/>
            <person name="Wang L."/>
            <person name="Su S."/>
            <person name="Lv E."/>
            <person name="Zhang Z."/>
            <person name="Xie R."/>
            <person name="Liu H."/>
        </authorList>
    </citation>
    <scope>NUCLEOTIDE SEQUENCE [LARGE SCALE GENOMIC DNA]</scope>
    <source>
        <strain evidence="4">XCT-53</strain>
    </source>
</reference>
<evidence type="ECO:0000313" key="3">
    <source>
        <dbReference type="EMBL" id="NBN78983.1"/>
    </source>
</evidence>
<dbReference type="InterPro" id="IPR029787">
    <property type="entry name" value="Nucleotide_cyclase"/>
</dbReference>
<dbReference type="PANTHER" id="PTHR45138:SF9">
    <property type="entry name" value="DIGUANYLATE CYCLASE DGCM-RELATED"/>
    <property type="match status" value="1"/>
</dbReference>
<dbReference type="EMBL" id="JAABLQ010000001">
    <property type="protein sequence ID" value="NBN78983.1"/>
    <property type="molecule type" value="Genomic_DNA"/>
</dbReference>
<dbReference type="NCBIfam" id="TIGR00254">
    <property type="entry name" value="GGDEF"/>
    <property type="match status" value="1"/>
</dbReference>
<protein>
    <recommendedName>
        <fullName evidence="1">diguanylate cyclase</fullName>
        <ecNumber evidence="1">2.7.7.65</ecNumber>
    </recommendedName>
</protein>